<organism evidence="2 3">
    <name type="scientific">Arabis nemorensis</name>
    <dbReference type="NCBI Taxonomy" id="586526"/>
    <lineage>
        <taxon>Eukaryota</taxon>
        <taxon>Viridiplantae</taxon>
        <taxon>Streptophyta</taxon>
        <taxon>Embryophyta</taxon>
        <taxon>Tracheophyta</taxon>
        <taxon>Spermatophyta</taxon>
        <taxon>Magnoliopsida</taxon>
        <taxon>eudicotyledons</taxon>
        <taxon>Gunneridae</taxon>
        <taxon>Pentapetalae</taxon>
        <taxon>rosids</taxon>
        <taxon>malvids</taxon>
        <taxon>Brassicales</taxon>
        <taxon>Brassicaceae</taxon>
        <taxon>Arabideae</taxon>
        <taxon>Arabis</taxon>
    </lineage>
</organism>
<evidence type="ECO:0000313" key="3">
    <source>
        <dbReference type="Proteomes" id="UP000489600"/>
    </source>
</evidence>
<sequence>MDSDEFVGIFSFTVRRSVQPPTKSSADLQHVNGGCHNLSSPPEPNPLDPPDSPSLTVFVFAHYPRLLPHLPPAITKKVHSLRSHKHTLKKTGLGSVTTIFLAVKVLRDDTFSSLPDSFTKLAQFSWYTCLFLAILGY</sequence>
<evidence type="ECO:0000313" key="2">
    <source>
        <dbReference type="EMBL" id="VVA99440.1"/>
    </source>
</evidence>
<dbReference type="AlphaFoldDB" id="A0A565BF03"/>
<proteinExistence type="predicted"/>
<dbReference type="EMBL" id="CABITT030000003">
    <property type="protein sequence ID" value="VVA99440.1"/>
    <property type="molecule type" value="Genomic_DNA"/>
</dbReference>
<accession>A0A565BF03</accession>
<comment type="caution">
    <text evidence="2">The sequence shown here is derived from an EMBL/GenBank/DDBJ whole genome shotgun (WGS) entry which is preliminary data.</text>
</comment>
<name>A0A565BF03_9BRAS</name>
<gene>
    <name evidence="2" type="ORF">ANE_LOCUS9885</name>
</gene>
<reference evidence="2" key="1">
    <citation type="submission" date="2019-07" db="EMBL/GenBank/DDBJ databases">
        <authorList>
            <person name="Dittberner H."/>
        </authorList>
    </citation>
    <scope>NUCLEOTIDE SEQUENCE [LARGE SCALE GENOMIC DNA]</scope>
</reference>
<feature type="compositionally biased region" description="Pro residues" evidence="1">
    <location>
        <begin position="41"/>
        <end position="51"/>
    </location>
</feature>
<evidence type="ECO:0000256" key="1">
    <source>
        <dbReference type="SAM" id="MobiDB-lite"/>
    </source>
</evidence>
<feature type="region of interest" description="Disordered" evidence="1">
    <location>
        <begin position="20"/>
        <end position="51"/>
    </location>
</feature>
<protein>
    <submittedName>
        <fullName evidence="2">Uncharacterized protein</fullName>
    </submittedName>
</protein>
<keyword evidence="3" id="KW-1185">Reference proteome</keyword>
<dbReference type="Proteomes" id="UP000489600">
    <property type="component" value="Unassembled WGS sequence"/>
</dbReference>